<keyword evidence="3" id="KW-1185">Reference proteome</keyword>
<evidence type="ECO:0000313" key="3">
    <source>
        <dbReference type="Proteomes" id="UP000046392"/>
    </source>
</evidence>
<accession>A0A0N5BGJ6</accession>
<feature type="chain" id="PRO_5005894325" evidence="2">
    <location>
        <begin position="25"/>
        <end position="140"/>
    </location>
</feature>
<feature type="signal peptide" evidence="2">
    <location>
        <begin position="1"/>
        <end position="24"/>
    </location>
</feature>
<feature type="compositionally biased region" description="Low complexity" evidence="1">
    <location>
        <begin position="61"/>
        <end position="70"/>
    </location>
</feature>
<organism evidence="3 4">
    <name type="scientific">Strongyloides papillosus</name>
    <name type="common">Intestinal threadworm</name>
    <dbReference type="NCBI Taxonomy" id="174720"/>
    <lineage>
        <taxon>Eukaryota</taxon>
        <taxon>Metazoa</taxon>
        <taxon>Ecdysozoa</taxon>
        <taxon>Nematoda</taxon>
        <taxon>Chromadorea</taxon>
        <taxon>Rhabditida</taxon>
        <taxon>Tylenchina</taxon>
        <taxon>Panagrolaimomorpha</taxon>
        <taxon>Strongyloidoidea</taxon>
        <taxon>Strongyloididae</taxon>
        <taxon>Strongyloides</taxon>
    </lineage>
</organism>
<feature type="compositionally biased region" description="Basic residues" evidence="1">
    <location>
        <begin position="50"/>
        <end position="60"/>
    </location>
</feature>
<name>A0A0N5BGJ6_STREA</name>
<protein>
    <submittedName>
        <fullName evidence="4">Uncharacterized protein</fullName>
    </submittedName>
</protein>
<dbReference type="Proteomes" id="UP000046392">
    <property type="component" value="Unplaced"/>
</dbReference>
<proteinExistence type="predicted"/>
<reference evidence="4" key="1">
    <citation type="submission" date="2017-02" db="UniProtKB">
        <authorList>
            <consortium name="WormBaseParasite"/>
        </authorList>
    </citation>
    <scope>IDENTIFICATION</scope>
</reference>
<dbReference type="WBParaSite" id="SPAL_0000509900.1">
    <property type="protein sequence ID" value="SPAL_0000509900.1"/>
    <property type="gene ID" value="SPAL_0000509900"/>
</dbReference>
<evidence type="ECO:0000256" key="1">
    <source>
        <dbReference type="SAM" id="MobiDB-lite"/>
    </source>
</evidence>
<feature type="region of interest" description="Disordered" evidence="1">
    <location>
        <begin position="32"/>
        <end position="109"/>
    </location>
</feature>
<feature type="compositionally biased region" description="Basic and acidic residues" evidence="1">
    <location>
        <begin position="37"/>
        <end position="49"/>
    </location>
</feature>
<keyword evidence="2" id="KW-0732">Signal</keyword>
<dbReference type="AlphaFoldDB" id="A0A0N5BGJ6"/>
<sequence length="140" mass="15974">MINFLFRYVIILTFIFGLLYEIDAKKPVSRSDIILENPREALSNKETRKPSKSPKKKKPNGSKTTTTQTTKKSKKTQKPSTTSKLTSTTKRPTQKVTKPKKTTKTTLTTTTTIPTITVTEPQEYLEVETFDPCNDRFLEL</sequence>
<evidence type="ECO:0000313" key="4">
    <source>
        <dbReference type="WBParaSite" id="SPAL_0000509900.1"/>
    </source>
</evidence>
<evidence type="ECO:0000256" key="2">
    <source>
        <dbReference type="SAM" id="SignalP"/>
    </source>
</evidence>
<feature type="compositionally biased region" description="Low complexity" evidence="1">
    <location>
        <begin position="78"/>
        <end position="96"/>
    </location>
</feature>